<feature type="chain" id="PRO_5046053323" evidence="1">
    <location>
        <begin position="24"/>
        <end position="508"/>
    </location>
</feature>
<reference evidence="2 3" key="1">
    <citation type="submission" date="2019-05" db="EMBL/GenBank/DDBJ databases">
        <title>Marivita sp. nov. isolated from sea sediment.</title>
        <authorList>
            <person name="Kim W."/>
        </authorList>
    </citation>
    <scope>NUCLEOTIDE SEQUENCE [LARGE SCALE GENOMIC DNA]</scope>
    <source>
        <strain evidence="2 3">CAU 1492</strain>
    </source>
</reference>
<protein>
    <submittedName>
        <fullName evidence="2">DUF2125 domain-containing protein</fullName>
    </submittedName>
</protein>
<evidence type="ECO:0000313" key="2">
    <source>
        <dbReference type="EMBL" id="TMV10521.1"/>
    </source>
</evidence>
<sequence length="508" mass="53054">MTAVFRRTATSLGLILAAQAAHADLTPQQVWTDWKDYLASSGYEVSAQEATSGDTLTVSDLKLTLQIPDEDATINMQIPSIDLTGRSGKVSVSYPNPLVISVSGVEAGGAETVGSGNIVINHTGMVLEASGDPSNLTYVHAWDSLEMTLADLAEDGRPIPPEAVSVKVTLGASDGTATMKTGAMRDIDQTFTIASVDYDFRFDDPTSDDGGTMTGGLTDLTMDARGTIPAQMDTQTMKAMLDAGFTVDGGFTYGAGKSNIDGVGDGEAFTMSSASQGGELRFAMTRDSLAYDVAANAMQVTVAAPEMPFPVSFEMARAALKLAFPTAKTEEPQDFALGLTLGDFTMSDMIWGMFDPSGKLPRDPATVALDLTGKAALLFDMMDPEQASKAGMSGAMPADLESLQINDLKVSAVGADLSGNGAFTFDSSDMASFNGIPKPTGKVDLALTGANALIDKLIEMGLVSQQDAMGARMMMGMIAVPGDGPDSLKSTIEINEAGNILANGQRIK</sequence>
<dbReference type="RefSeq" id="WP_138865097.1">
    <property type="nucleotide sequence ID" value="NZ_VCPC01000004.1"/>
</dbReference>
<evidence type="ECO:0000313" key="3">
    <source>
        <dbReference type="Proteomes" id="UP001191082"/>
    </source>
</evidence>
<keyword evidence="3" id="KW-1185">Reference proteome</keyword>
<name>A0ABY2X4Z4_9RHOB</name>
<organism evidence="2 3">
    <name type="scientific">Arenibacterium halophilum</name>
    <dbReference type="NCBI Taxonomy" id="2583821"/>
    <lineage>
        <taxon>Bacteria</taxon>
        <taxon>Pseudomonadati</taxon>
        <taxon>Pseudomonadota</taxon>
        <taxon>Alphaproteobacteria</taxon>
        <taxon>Rhodobacterales</taxon>
        <taxon>Paracoccaceae</taxon>
        <taxon>Arenibacterium</taxon>
    </lineage>
</organism>
<dbReference type="Pfam" id="PF09898">
    <property type="entry name" value="DUF2125"/>
    <property type="match status" value="1"/>
</dbReference>
<accession>A0ABY2X4Z4</accession>
<dbReference type="Proteomes" id="UP001191082">
    <property type="component" value="Unassembled WGS sequence"/>
</dbReference>
<dbReference type="EMBL" id="VCPC01000004">
    <property type="protein sequence ID" value="TMV10521.1"/>
    <property type="molecule type" value="Genomic_DNA"/>
</dbReference>
<evidence type="ECO:0000256" key="1">
    <source>
        <dbReference type="SAM" id="SignalP"/>
    </source>
</evidence>
<proteinExistence type="predicted"/>
<keyword evidence="1" id="KW-0732">Signal</keyword>
<gene>
    <name evidence="2" type="ORF">FGK64_17215</name>
</gene>
<comment type="caution">
    <text evidence="2">The sequence shown here is derived from an EMBL/GenBank/DDBJ whole genome shotgun (WGS) entry which is preliminary data.</text>
</comment>
<dbReference type="InterPro" id="IPR018666">
    <property type="entry name" value="DUF2125"/>
</dbReference>
<feature type="signal peptide" evidence="1">
    <location>
        <begin position="1"/>
        <end position="23"/>
    </location>
</feature>